<dbReference type="AlphaFoldDB" id="A0A7S0ZJ71"/>
<protein>
    <submittedName>
        <fullName evidence="1">Uncharacterized protein</fullName>
    </submittedName>
</protein>
<accession>A0A7S0ZJ71</accession>
<sequence>MVRRGDNNSTASGKLLRKRGLQHCNSLVTMSQPERNKRRNRKVIHKFAEIEDIGLEEPRVQRVQFSTIPEICLIPGRKSPEYQIAKMHDDLDVVQFEIENAKVAPRPTKRFILFRRQAF</sequence>
<name>A0A7S0ZJ71_9RHOD</name>
<evidence type="ECO:0000313" key="1">
    <source>
        <dbReference type="EMBL" id="CAD8823425.1"/>
    </source>
</evidence>
<gene>
    <name evidence="1" type="ORF">TOLI1172_LOCUS7823</name>
</gene>
<organism evidence="1">
    <name type="scientific">Timspurckia oligopyrenoides</name>
    <dbReference type="NCBI Taxonomy" id="708627"/>
    <lineage>
        <taxon>Eukaryota</taxon>
        <taxon>Rhodophyta</taxon>
        <taxon>Bangiophyceae</taxon>
        <taxon>Porphyridiales</taxon>
        <taxon>Porphyridiaceae</taxon>
        <taxon>Timspurckia</taxon>
    </lineage>
</organism>
<proteinExistence type="predicted"/>
<dbReference type="EMBL" id="HBFP01010873">
    <property type="protein sequence ID" value="CAD8823425.1"/>
    <property type="molecule type" value="Transcribed_RNA"/>
</dbReference>
<reference evidence="1" key="1">
    <citation type="submission" date="2021-01" db="EMBL/GenBank/DDBJ databases">
        <authorList>
            <person name="Corre E."/>
            <person name="Pelletier E."/>
            <person name="Niang G."/>
            <person name="Scheremetjew M."/>
            <person name="Finn R."/>
            <person name="Kale V."/>
            <person name="Holt S."/>
            <person name="Cochrane G."/>
            <person name="Meng A."/>
            <person name="Brown T."/>
            <person name="Cohen L."/>
        </authorList>
    </citation>
    <scope>NUCLEOTIDE SEQUENCE</scope>
    <source>
        <strain evidence="1">CCMP3278</strain>
    </source>
</reference>